<dbReference type="InterPro" id="IPR029058">
    <property type="entry name" value="AB_hydrolase_fold"/>
</dbReference>
<dbReference type="GO" id="GO:0006629">
    <property type="term" value="P:lipid metabolic process"/>
    <property type="evidence" value="ECO:0007669"/>
    <property type="project" value="InterPro"/>
</dbReference>
<dbReference type="CDD" id="cd00519">
    <property type="entry name" value="Lipase_3"/>
    <property type="match status" value="1"/>
</dbReference>
<organism evidence="2 3">
    <name type="scientific">Cellvibrio mixtus</name>
    <dbReference type="NCBI Taxonomy" id="39650"/>
    <lineage>
        <taxon>Bacteria</taxon>
        <taxon>Pseudomonadati</taxon>
        <taxon>Pseudomonadota</taxon>
        <taxon>Gammaproteobacteria</taxon>
        <taxon>Cellvibrionales</taxon>
        <taxon>Cellvibrionaceae</taxon>
        <taxon>Cellvibrio</taxon>
    </lineage>
</organism>
<dbReference type="RefSeq" id="WP_094984891.1">
    <property type="nucleotide sequence ID" value="NZ_NHNI01000001.1"/>
</dbReference>
<reference evidence="3" key="1">
    <citation type="submission" date="2017-05" db="EMBL/GenBank/DDBJ databases">
        <authorList>
            <person name="Barney B.M."/>
        </authorList>
    </citation>
    <scope>NUCLEOTIDE SEQUENCE [LARGE SCALE GENOMIC DNA]</scope>
    <source>
        <strain evidence="3">PSBB022</strain>
    </source>
</reference>
<feature type="domain" description="Fungal lipase-type" evidence="1">
    <location>
        <begin position="77"/>
        <end position="206"/>
    </location>
</feature>
<name>A0A266QC73_9GAMM</name>
<dbReference type="Gene3D" id="3.40.50.1820">
    <property type="entry name" value="alpha/beta hydrolase"/>
    <property type="match status" value="1"/>
</dbReference>
<dbReference type="AlphaFoldDB" id="A0A266QC73"/>
<evidence type="ECO:0000313" key="2">
    <source>
        <dbReference type="EMBL" id="OZY87488.1"/>
    </source>
</evidence>
<dbReference type="PANTHER" id="PTHR45856:SF24">
    <property type="entry name" value="FUNGAL LIPASE-LIKE DOMAIN-CONTAINING PROTEIN"/>
    <property type="match status" value="1"/>
</dbReference>
<evidence type="ECO:0000259" key="1">
    <source>
        <dbReference type="Pfam" id="PF01764"/>
    </source>
</evidence>
<dbReference type="InterPro" id="IPR051218">
    <property type="entry name" value="Sec_MonoDiacylglyc_Lipase"/>
</dbReference>
<accession>A0A266QC73</accession>
<dbReference type="Proteomes" id="UP000216101">
    <property type="component" value="Unassembled WGS sequence"/>
</dbReference>
<comment type="caution">
    <text evidence="2">The sequence shown here is derived from an EMBL/GenBank/DDBJ whole genome shotgun (WGS) entry which is preliminary data.</text>
</comment>
<dbReference type="InterPro" id="IPR002921">
    <property type="entry name" value="Fungal_lipase-type"/>
</dbReference>
<protein>
    <recommendedName>
        <fullName evidence="1">Fungal lipase-type domain-containing protein</fullName>
    </recommendedName>
</protein>
<dbReference type="EMBL" id="NHNI01000001">
    <property type="protein sequence ID" value="OZY87488.1"/>
    <property type="molecule type" value="Genomic_DNA"/>
</dbReference>
<dbReference type="PANTHER" id="PTHR45856">
    <property type="entry name" value="ALPHA/BETA-HYDROLASES SUPERFAMILY PROTEIN"/>
    <property type="match status" value="1"/>
</dbReference>
<proteinExistence type="predicted"/>
<dbReference type="Pfam" id="PF01764">
    <property type="entry name" value="Lipase_3"/>
    <property type="match status" value="1"/>
</dbReference>
<sequence length="387" mass="42883">MSLLSPQSVSLLAKDIYQVQTGATFLIRGFLNRPEFSQKLADAKHLKAEVGSRLINTKDGFGMCVRGGKDYEKDIFLIFRGSTTANIGADWISNARIGVARSQTGLPVHIGFNSIFCSMKSSIEEFLANHQDAQGTVHCIGHSLGGAIATLAADWVSSKGRNVKLYTIAAPKAGLEFFADRLTTKIKAHNIYRVYHATDVVPMIPVFPFAHPPFWDIGYQLPSSSLISLAAHKMQNYINSIGTNSWESLGVIAKKDIDDRSVERWLRSEKSVNPMSAKTWEWINAGLMLVLRKFVGEAIISLQSPFIGALTLADKIAWLLRKGINLSVAAGEWVVCLMRKIMQALGMRLAKTAKELTQAFMRQVLQRLLARMADEAMRVVRDLTNKN</sequence>
<dbReference type="SUPFAM" id="SSF53474">
    <property type="entry name" value="alpha/beta-Hydrolases"/>
    <property type="match status" value="1"/>
</dbReference>
<gene>
    <name evidence="2" type="ORF">CBP51_11090</name>
</gene>
<keyword evidence="3" id="KW-1185">Reference proteome</keyword>
<evidence type="ECO:0000313" key="3">
    <source>
        <dbReference type="Proteomes" id="UP000216101"/>
    </source>
</evidence>